<dbReference type="InterPro" id="IPR036388">
    <property type="entry name" value="WH-like_DNA-bd_sf"/>
</dbReference>
<evidence type="ECO:0008006" key="3">
    <source>
        <dbReference type="Google" id="ProtNLM"/>
    </source>
</evidence>
<dbReference type="InterPro" id="IPR018597">
    <property type="entry name" value="Phage_Tuc2009_YjcQ"/>
</dbReference>
<accession>A0A0R1UQY1</accession>
<comment type="caution">
    <text evidence="1">The sequence shown here is derived from an EMBL/GenBank/DDBJ whole genome shotgun (WGS) entry which is preliminary data.</text>
</comment>
<dbReference type="EMBL" id="AZFS01000046">
    <property type="protein sequence ID" value="KRL95564.1"/>
    <property type="molecule type" value="Genomic_DNA"/>
</dbReference>
<dbReference type="InterPro" id="IPR036390">
    <property type="entry name" value="WH_DNA-bd_sf"/>
</dbReference>
<reference evidence="1 2" key="1">
    <citation type="journal article" date="2015" name="Genome Announc.">
        <title>Expanding the biotechnology potential of lactobacilli through comparative genomics of 213 strains and associated genera.</title>
        <authorList>
            <person name="Sun Z."/>
            <person name="Harris H.M."/>
            <person name="McCann A."/>
            <person name="Guo C."/>
            <person name="Argimon S."/>
            <person name="Zhang W."/>
            <person name="Yang X."/>
            <person name="Jeffery I.B."/>
            <person name="Cooney J.C."/>
            <person name="Kagawa T.F."/>
            <person name="Liu W."/>
            <person name="Song Y."/>
            <person name="Salvetti E."/>
            <person name="Wrobel A."/>
            <person name="Rasinkangas P."/>
            <person name="Parkhill J."/>
            <person name="Rea M.C."/>
            <person name="O'Sullivan O."/>
            <person name="Ritari J."/>
            <person name="Douillard F.P."/>
            <person name="Paul Ross R."/>
            <person name="Yang R."/>
            <person name="Briner A.E."/>
            <person name="Felis G.E."/>
            <person name="de Vos W.M."/>
            <person name="Barrangou R."/>
            <person name="Klaenhammer T.R."/>
            <person name="Caufield P.W."/>
            <person name="Cui Y."/>
            <person name="Zhang H."/>
            <person name="O'Toole P.W."/>
        </authorList>
    </citation>
    <scope>NUCLEOTIDE SEQUENCE [LARGE SCALE GENOMIC DNA]</scope>
    <source>
        <strain evidence="1 2">DSM 16381</strain>
    </source>
</reference>
<dbReference type="AlphaFoldDB" id="A0A0R1UQY1"/>
<dbReference type="PATRIC" id="fig|1423753.3.peg.2662"/>
<organism evidence="1 2">
    <name type="scientific">Levilactobacillus hammesii DSM 16381</name>
    <dbReference type="NCBI Taxonomy" id="1423753"/>
    <lineage>
        <taxon>Bacteria</taxon>
        <taxon>Bacillati</taxon>
        <taxon>Bacillota</taxon>
        <taxon>Bacilli</taxon>
        <taxon>Lactobacillales</taxon>
        <taxon>Lactobacillaceae</taxon>
        <taxon>Levilactobacillus</taxon>
    </lineage>
</organism>
<dbReference type="RefSeq" id="WP_057733359.1">
    <property type="nucleotide sequence ID" value="NZ_AZFS01000046.1"/>
</dbReference>
<dbReference type="SUPFAM" id="SSF46785">
    <property type="entry name" value="Winged helix' DNA-binding domain"/>
    <property type="match status" value="1"/>
</dbReference>
<proteinExistence type="predicted"/>
<protein>
    <recommendedName>
        <fullName evidence="3">YjcQ protein</fullName>
    </recommendedName>
</protein>
<sequence length="109" mass="12398">MAKDDYFVIMYLFLKRLYALLKSGKTITNDEIDEFGQSYNQDYWEYILINLAKEGYIEGAVEAKTLGGGSVAYKDVKITPSGIEYLFSNSMMERVKNTLKDIKGIVPGF</sequence>
<gene>
    <name evidence="1" type="ORF">FD28_GL002536</name>
</gene>
<keyword evidence="2" id="KW-1185">Reference proteome</keyword>
<dbReference type="Proteomes" id="UP000051580">
    <property type="component" value="Unassembled WGS sequence"/>
</dbReference>
<dbReference type="Gene3D" id="1.10.10.10">
    <property type="entry name" value="Winged helix-like DNA-binding domain superfamily/Winged helix DNA-binding domain"/>
    <property type="match status" value="1"/>
</dbReference>
<dbReference type="Pfam" id="PF09639">
    <property type="entry name" value="YjcQ"/>
    <property type="match status" value="1"/>
</dbReference>
<evidence type="ECO:0000313" key="1">
    <source>
        <dbReference type="EMBL" id="KRL95564.1"/>
    </source>
</evidence>
<dbReference type="OrthoDB" id="1867478at2"/>
<evidence type="ECO:0000313" key="2">
    <source>
        <dbReference type="Proteomes" id="UP000051580"/>
    </source>
</evidence>
<dbReference type="STRING" id="1423753.FD28_GL002536"/>
<name>A0A0R1UQY1_9LACO</name>